<reference evidence="1" key="1">
    <citation type="journal article" date="2018" name="Genome Biol.">
        <title>SKESA: strategic k-mer extension for scrupulous assemblies.</title>
        <authorList>
            <person name="Souvorov A."/>
            <person name="Agarwala R."/>
            <person name="Lipman D.J."/>
        </authorList>
    </citation>
    <scope>NUCLEOTIDE SEQUENCE</scope>
    <source>
        <strain evidence="1">BCW_3452</strain>
    </source>
</reference>
<dbReference type="AlphaFoldDB" id="A0A8H9K5L6"/>
<protein>
    <submittedName>
        <fullName evidence="1">Uncharacterized protein</fullName>
    </submittedName>
</protein>
<accession>A0A8H9K5L6</accession>
<dbReference type="EMBL" id="DACRBY010000001">
    <property type="protein sequence ID" value="HAS8538268.1"/>
    <property type="molecule type" value="Genomic_DNA"/>
</dbReference>
<proteinExistence type="predicted"/>
<organism evidence="1">
    <name type="scientific">Vibrio vulnificus</name>
    <dbReference type="NCBI Taxonomy" id="672"/>
    <lineage>
        <taxon>Bacteria</taxon>
        <taxon>Pseudomonadati</taxon>
        <taxon>Pseudomonadota</taxon>
        <taxon>Gammaproteobacteria</taxon>
        <taxon>Vibrionales</taxon>
        <taxon>Vibrionaceae</taxon>
        <taxon>Vibrio</taxon>
    </lineage>
</organism>
<name>A0A8H9K5L6_VIBVL</name>
<comment type="caution">
    <text evidence="1">The sequence shown here is derived from an EMBL/GenBank/DDBJ whole genome shotgun (WGS) entry which is preliminary data.</text>
</comment>
<reference evidence="1" key="2">
    <citation type="submission" date="2019-01" db="EMBL/GenBank/DDBJ databases">
        <authorList>
            <consortium name="NCBI Pathogen Detection Project"/>
        </authorList>
    </citation>
    <scope>NUCLEOTIDE SEQUENCE</scope>
    <source>
        <strain evidence="1">BCW_3452</strain>
    </source>
</reference>
<gene>
    <name evidence="1" type="ORF">I7730_00450</name>
</gene>
<evidence type="ECO:0000313" key="1">
    <source>
        <dbReference type="EMBL" id="HAS8538268.1"/>
    </source>
</evidence>
<dbReference type="Proteomes" id="UP000863257">
    <property type="component" value="Unassembled WGS sequence"/>
</dbReference>
<sequence>MKNRHFKISQHDLYANLYSRHISSGDKIRQVWAFDRLRLFEQNMNRTKIRHPEVSKVSVSGGEHQKIVKGLLNHDRFKA</sequence>